<dbReference type="RefSeq" id="WP_380676104.1">
    <property type="nucleotide sequence ID" value="NZ_CP173186.1"/>
</dbReference>
<evidence type="ECO:0000256" key="2">
    <source>
        <dbReference type="ARBA" id="ARBA00022679"/>
    </source>
</evidence>
<dbReference type="PANTHER" id="PTHR18919:SF151">
    <property type="entry name" value="BLR2427 PROTEIN"/>
    <property type="match status" value="1"/>
</dbReference>
<protein>
    <submittedName>
        <fullName evidence="7">Thiolase family protein</fullName>
    </submittedName>
</protein>
<comment type="similarity">
    <text evidence="1 4">Belongs to the thiolase-like superfamily. Thiolase family.</text>
</comment>
<name>A0ABV6EEN8_9GAMM</name>
<dbReference type="Gene3D" id="3.40.47.10">
    <property type="match status" value="2"/>
</dbReference>
<keyword evidence="2 4" id="KW-0808">Transferase</keyword>
<dbReference type="EMBL" id="JBHLXG010000011">
    <property type="protein sequence ID" value="MFC0227469.1"/>
    <property type="molecule type" value="Genomic_DNA"/>
</dbReference>
<sequence length="394" mass="42431">MKNANDIVVVSGVRTAIGTMGGSFKQTHQHDLGAAVIREAVARAGLQPAQIDEVVVGNVGQVAESGFIARICQLRAGLPNETTSYSVNRQCGSGLQAIVDCMLELQTGNAEITVACGTENMTQLPHYIRQARYGYRLGHGELEDGITSILTWPEGPYHNGMTAEFVAERFNISREAMDEFAWQSQQKALAAIKEGYFTSQILPLEVREGKNSRLFAIDEHPRDTPKEKYAQLKPAFKKDGTVTAATSSGINDGAAALVITTRANAERQELPIKMVIRGWAVAGCEAEIMGFGPAPATRKLMQKLNMSVHDIDLIELNEAFAAQSLAVINDLELDQAKVNVNGGAIALGHPVGASGAIISVKLMYEMERRGVNSGLATMCIGGGQGISMLFERER</sequence>
<dbReference type="CDD" id="cd00751">
    <property type="entry name" value="thiolase"/>
    <property type="match status" value="1"/>
</dbReference>
<dbReference type="PROSITE" id="PS00098">
    <property type="entry name" value="THIOLASE_1"/>
    <property type="match status" value="1"/>
</dbReference>
<feature type="domain" description="Thiolase N-terminal" evidence="5">
    <location>
        <begin position="7"/>
        <end position="262"/>
    </location>
</feature>
<dbReference type="InterPro" id="IPR020616">
    <property type="entry name" value="Thiolase_N"/>
</dbReference>
<dbReference type="InterPro" id="IPR020613">
    <property type="entry name" value="Thiolase_CS"/>
</dbReference>
<dbReference type="InterPro" id="IPR016039">
    <property type="entry name" value="Thiolase-like"/>
</dbReference>
<dbReference type="NCBIfam" id="TIGR01930">
    <property type="entry name" value="AcCoA-C-Actrans"/>
    <property type="match status" value="1"/>
</dbReference>
<evidence type="ECO:0000259" key="6">
    <source>
        <dbReference type="Pfam" id="PF02803"/>
    </source>
</evidence>
<dbReference type="SUPFAM" id="SSF53901">
    <property type="entry name" value="Thiolase-like"/>
    <property type="match status" value="2"/>
</dbReference>
<organism evidence="7 8">
    <name type="scientific">Serratia aquatilis</name>
    <dbReference type="NCBI Taxonomy" id="1737515"/>
    <lineage>
        <taxon>Bacteria</taxon>
        <taxon>Pseudomonadati</taxon>
        <taxon>Pseudomonadota</taxon>
        <taxon>Gammaproteobacteria</taxon>
        <taxon>Enterobacterales</taxon>
        <taxon>Yersiniaceae</taxon>
        <taxon>Serratia</taxon>
    </lineage>
</organism>
<evidence type="ECO:0000256" key="4">
    <source>
        <dbReference type="RuleBase" id="RU003557"/>
    </source>
</evidence>
<keyword evidence="3 4" id="KW-0012">Acyltransferase</keyword>
<evidence type="ECO:0000313" key="8">
    <source>
        <dbReference type="Proteomes" id="UP001589792"/>
    </source>
</evidence>
<accession>A0ABV6EEN8</accession>
<feature type="domain" description="Thiolase C-terminal" evidence="6">
    <location>
        <begin position="272"/>
        <end position="392"/>
    </location>
</feature>
<comment type="caution">
    <text evidence="7">The sequence shown here is derived from an EMBL/GenBank/DDBJ whole genome shotgun (WGS) entry which is preliminary data.</text>
</comment>
<gene>
    <name evidence="7" type="ORF">ACFFJ3_13275</name>
</gene>
<evidence type="ECO:0000256" key="1">
    <source>
        <dbReference type="ARBA" id="ARBA00010982"/>
    </source>
</evidence>
<dbReference type="PIRSF" id="PIRSF000429">
    <property type="entry name" value="Ac-CoA_Ac_transf"/>
    <property type="match status" value="1"/>
</dbReference>
<evidence type="ECO:0000256" key="3">
    <source>
        <dbReference type="ARBA" id="ARBA00023315"/>
    </source>
</evidence>
<dbReference type="PANTHER" id="PTHR18919">
    <property type="entry name" value="ACETYL-COA C-ACYLTRANSFERASE"/>
    <property type="match status" value="1"/>
</dbReference>
<keyword evidence="8" id="KW-1185">Reference proteome</keyword>
<dbReference type="Pfam" id="PF00108">
    <property type="entry name" value="Thiolase_N"/>
    <property type="match status" value="1"/>
</dbReference>
<reference evidence="7 8" key="1">
    <citation type="submission" date="2024-09" db="EMBL/GenBank/DDBJ databases">
        <authorList>
            <person name="Sun Q."/>
            <person name="Mori K."/>
        </authorList>
    </citation>
    <scope>NUCLEOTIDE SEQUENCE [LARGE SCALE GENOMIC DNA]</scope>
    <source>
        <strain evidence="7 8">CCM 8626</strain>
    </source>
</reference>
<dbReference type="PROSITE" id="PS00737">
    <property type="entry name" value="THIOLASE_2"/>
    <property type="match status" value="1"/>
</dbReference>
<dbReference type="InterPro" id="IPR020615">
    <property type="entry name" value="Thiolase_acyl_enz_int_AS"/>
</dbReference>
<dbReference type="InterPro" id="IPR020610">
    <property type="entry name" value="Thiolase_AS"/>
</dbReference>
<dbReference type="Pfam" id="PF02803">
    <property type="entry name" value="Thiolase_C"/>
    <property type="match status" value="1"/>
</dbReference>
<dbReference type="InterPro" id="IPR002155">
    <property type="entry name" value="Thiolase"/>
</dbReference>
<dbReference type="InterPro" id="IPR020617">
    <property type="entry name" value="Thiolase_C"/>
</dbReference>
<evidence type="ECO:0000259" key="5">
    <source>
        <dbReference type="Pfam" id="PF00108"/>
    </source>
</evidence>
<dbReference type="PROSITE" id="PS00099">
    <property type="entry name" value="THIOLASE_3"/>
    <property type="match status" value="1"/>
</dbReference>
<evidence type="ECO:0000313" key="7">
    <source>
        <dbReference type="EMBL" id="MFC0227469.1"/>
    </source>
</evidence>
<proteinExistence type="inferred from homology"/>
<dbReference type="Proteomes" id="UP001589792">
    <property type="component" value="Unassembled WGS sequence"/>
</dbReference>